<name>A0A1T5BF56_9BACT</name>
<dbReference type="InterPro" id="IPR013783">
    <property type="entry name" value="Ig-like_fold"/>
</dbReference>
<evidence type="ECO:0000313" key="5">
    <source>
        <dbReference type="EMBL" id="SKB45924.1"/>
    </source>
</evidence>
<dbReference type="NCBIfam" id="TIGR04183">
    <property type="entry name" value="Por_Secre_tail"/>
    <property type="match status" value="1"/>
</dbReference>
<feature type="domain" description="Secretion system C-terminal sorting" evidence="4">
    <location>
        <begin position="600"/>
        <end position="665"/>
    </location>
</feature>
<reference evidence="6" key="1">
    <citation type="submission" date="2017-02" db="EMBL/GenBank/DDBJ databases">
        <authorList>
            <person name="Varghese N."/>
            <person name="Submissions S."/>
        </authorList>
    </citation>
    <scope>NUCLEOTIDE SEQUENCE [LARGE SCALE GENOMIC DNA]</scope>
    <source>
        <strain evidence="6">DSM 22270</strain>
    </source>
</reference>
<keyword evidence="6" id="KW-1185">Reference proteome</keyword>
<protein>
    <submittedName>
        <fullName evidence="5">Por secretion system C-terminal sorting domain-containing protein</fullName>
    </submittedName>
</protein>
<evidence type="ECO:0000259" key="3">
    <source>
        <dbReference type="Pfam" id="PF03629"/>
    </source>
</evidence>
<feature type="domain" description="Sialate O-acetylesterase" evidence="3">
    <location>
        <begin position="127"/>
        <end position="341"/>
    </location>
</feature>
<evidence type="ECO:0000256" key="1">
    <source>
        <dbReference type="ARBA" id="ARBA00022801"/>
    </source>
</evidence>
<sequence length="665" mass="73435">MNKNLLQVFFLLLLFISKLCFAQVTVTFPTERAVFQRNNANQANVYIGGFITEPFQQIEARFIPRVSGEGEAAPIGGGWTIIDATPNGGHFYGMMTIKGGWYKLEVRGIKNGSEPKLASVERVGVGEIFVVAGQSNATGGDANPNGPGAANDQINSVNFQNVSGGLIAEYNNVQLPCPEFVHLDAGTKTAPFGNYAWCWGSFGDKIYEKYRVPVMIFNAGWSSTGIEEWRQTIDPNAVTTGPFGYTFPRGLPFGHLRLALNNYIAQLGIRAVLWHQGETDNFIESSLTVNPKDRYRDKLWEVINASRNLSGKSNLAWVVARASRFTFDGATRTSANVIAAQNELINNDGTYAHVYQGPETDPYYSIQYRSDEVHFRGDGVTPSPDGNVYSGLISLAGFWNDRITSDFMSQSTPYPALPPAEVTATQAPGSTDLTFTGPSIPGGSVYNWLNADNCSQVQNTSQQWTVGTGFYKLKIVDSNKNTIFSPRLYVSGSSLPVIWKYFNVRNTGNSRPLIQWATSEEMNASHFELERSNNAVYFTNIKTIEAAGNSKNTNAYEYQEEFLPSGTYYYRIRQVDLDGKFTYSRSVSTKIAENESIKAYPNPVTDVLSIESEKVLGLVEVTSVAGVRLHISRQNSNAMTLDMTKFPTGLYTITANGKSYKVVKK</sequence>
<evidence type="ECO:0000259" key="4">
    <source>
        <dbReference type="Pfam" id="PF18962"/>
    </source>
</evidence>
<dbReference type="Pfam" id="PF18962">
    <property type="entry name" value="Por_Secre_tail"/>
    <property type="match status" value="1"/>
</dbReference>
<evidence type="ECO:0000256" key="2">
    <source>
        <dbReference type="SAM" id="SignalP"/>
    </source>
</evidence>
<dbReference type="SUPFAM" id="SSF52266">
    <property type="entry name" value="SGNH hydrolase"/>
    <property type="match status" value="1"/>
</dbReference>
<feature type="signal peptide" evidence="2">
    <location>
        <begin position="1"/>
        <end position="22"/>
    </location>
</feature>
<dbReference type="RefSeq" id="WP_082212908.1">
    <property type="nucleotide sequence ID" value="NZ_FUZA01000001.1"/>
</dbReference>
<dbReference type="Gene3D" id="3.40.50.1110">
    <property type="entry name" value="SGNH hydrolase"/>
    <property type="match status" value="1"/>
</dbReference>
<dbReference type="EMBL" id="FUZA01000001">
    <property type="protein sequence ID" value="SKB45924.1"/>
    <property type="molecule type" value="Genomic_DNA"/>
</dbReference>
<evidence type="ECO:0000313" key="6">
    <source>
        <dbReference type="Proteomes" id="UP000190897"/>
    </source>
</evidence>
<dbReference type="AlphaFoldDB" id="A0A1T5BF56"/>
<dbReference type="InterPro" id="IPR005181">
    <property type="entry name" value="SASA"/>
</dbReference>
<proteinExistence type="predicted"/>
<organism evidence="5 6">
    <name type="scientific">Dyadobacter psychrophilus</name>
    <dbReference type="NCBI Taxonomy" id="651661"/>
    <lineage>
        <taxon>Bacteria</taxon>
        <taxon>Pseudomonadati</taxon>
        <taxon>Bacteroidota</taxon>
        <taxon>Cytophagia</taxon>
        <taxon>Cytophagales</taxon>
        <taxon>Spirosomataceae</taxon>
        <taxon>Dyadobacter</taxon>
    </lineage>
</organism>
<dbReference type="OrthoDB" id="1488710at2"/>
<dbReference type="InterPro" id="IPR036514">
    <property type="entry name" value="SGNH_hydro_sf"/>
</dbReference>
<dbReference type="Pfam" id="PF03629">
    <property type="entry name" value="SASA"/>
    <property type="match status" value="1"/>
</dbReference>
<feature type="chain" id="PRO_5012052410" evidence="2">
    <location>
        <begin position="23"/>
        <end position="665"/>
    </location>
</feature>
<keyword evidence="2" id="KW-0732">Signal</keyword>
<keyword evidence="1" id="KW-0378">Hydrolase</keyword>
<dbReference type="InterPro" id="IPR026444">
    <property type="entry name" value="Secre_tail"/>
</dbReference>
<dbReference type="STRING" id="651661.SAMN05660293_00308"/>
<dbReference type="GO" id="GO:0016788">
    <property type="term" value="F:hydrolase activity, acting on ester bonds"/>
    <property type="evidence" value="ECO:0007669"/>
    <property type="project" value="UniProtKB-ARBA"/>
</dbReference>
<dbReference type="Proteomes" id="UP000190897">
    <property type="component" value="Unassembled WGS sequence"/>
</dbReference>
<dbReference type="Gene3D" id="2.60.40.10">
    <property type="entry name" value="Immunoglobulins"/>
    <property type="match status" value="1"/>
</dbReference>
<accession>A0A1T5BF56</accession>
<gene>
    <name evidence="5" type="ORF">SAMN05660293_00308</name>
</gene>